<dbReference type="Proteomes" id="UP000031866">
    <property type="component" value="Chromosome"/>
</dbReference>
<proteinExistence type="predicted"/>
<dbReference type="EMBL" id="CP010086">
    <property type="protein sequence ID" value="AJH00182.1"/>
    <property type="molecule type" value="Genomic_DNA"/>
</dbReference>
<dbReference type="InterPro" id="IPR051698">
    <property type="entry name" value="Transposase_11-like"/>
</dbReference>
<gene>
    <name evidence="1" type="ORF">LF65_03625</name>
</gene>
<evidence type="ECO:0000313" key="1">
    <source>
        <dbReference type="EMBL" id="AJH00182.1"/>
    </source>
</evidence>
<evidence type="ECO:0000313" key="2">
    <source>
        <dbReference type="Proteomes" id="UP000031866"/>
    </source>
</evidence>
<dbReference type="InterPro" id="IPR047647">
    <property type="entry name" value="ISAs1_transpos"/>
</dbReference>
<dbReference type="PANTHER" id="PTHR30298:SF0">
    <property type="entry name" value="PROTEIN YBFL-RELATED"/>
    <property type="match status" value="1"/>
</dbReference>
<protein>
    <recommendedName>
        <fullName evidence="3">Transposase IS4-like domain-containing protein</fullName>
    </recommendedName>
</protein>
<accession>A0A0B5QPK1</accession>
<evidence type="ECO:0008006" key="3">
    <source>
        <dbReference type="Google" id="ProtNLM"/>
    </source>
</evidence>
<dbReference type="OrthoDB" id="9815086at2"/>
<dbReference type="PANTHER" id="PTHR30298">
    <property type="entry name" value="H REPEAT-ASSOCIATED PREDICTED TRANSPOSASE"/>
    <property type="match status" value="1"/>
</dbReference>
<dbReference type="KEGG" id="cbei:LF65_03625"/>
<dbReference type="NCBIfam" id="NF033564">
    <property type="entry name" value="transpos_ISAs1"/>
    <property type="match status" value="1"/>
</dbReference>
<reference evidence="2" key="1">
    <citation type="submission" date="2014-12" db="EMBL/GenBank/DDBJ databases">
        <title>Genome sequence of Clostridium beijerinckii strain 59B.</title>
        <authorList>
            <person name="Little G.T."/>
            <person name="Minton N.P."/>
        </authorList>
    </citation>
    <scope>NUCLEOTIDE SEQUENCE [LARGE SCALE GENOMIC DNA]</scope>
    <source>
        <strain evidence="2">59B</strain>
    </source>
</reference>
<sequence length="132" mass="15401">MSETKKDWGKLNDIGMVIREVEFLNKENKKTIETSNYIGSITSVMDFARAARNHWTVESMHWSLDVTFKDDANRTRKGMAPQNMAVLKRIAFNAVKSDTVKYLKQSMKGKRFIALMTPEYRDFLLNLNFKEK</sequence>
<organism evidence="1 2">
    <name type="scientific">Clostridium beijerinckii</name>
    <name type="common">Clostridium MP</name>
    <dbReference type="NCBI Taxonomy" id="1520"/>
    <lineage>
        <taxon>Bacteria</taxon>
        <taxon>Bacillati</taxon>
        <taxon>Bacillota</taxon>
        <taxon>Clostridia</taxon>
        <taxon>Eubacteriales</taxon>
        <taxon>Clostridiaceae</taxon>
        <taxon>Clostridium</taxon>
    </lineage>
</organism>
<dbReference type="RefSeq" id="WP_041897810.1">
    <property type="nucleotide sequence ID" value="NZ_CP010086.2"/>
</dbReference>
<dbReference type="STRING" id="1520.LF65_03625"/>
<dbReference type="AlphaFoldDB" id="A0A0B5QPK1"/>
<name>A0A0B5QPK1_CLOBE</name>